<evidence type="ECO:0000313" key="2">
    <source>
        <dbReference type="EMBL" id="MBD9698062.1"/>
    </source>
</evidence>
<proteinExistence type="predicted"/>
<feature type="compositionally biased region" description="Basic and acidic residues" evidence="1">
    <location>
        <begin position="1"/>
        <end position="23"/>
    </location>
</feature>
<name>A0ABR9DLN9_9MICO</name>
<dbReference type="EMBL" id="JACZDF010000001">
    <property type="protein sequence ID" value="MBD9698062.1"/>
    <property type="molecule type" value="Genomic_DNA"/>
</dbReference>
<sequence length="172" mass="19188">MAHRTEHSPEGDLRRATDGKPQFEEPDPCQLVWMEELRELLRGPGVDLTVPEHVERLFVDWCCRWHATTPAERWDPLPSLTALGIAVGDLLRAARPDLRWRVVAGCSPTTLILADADNRPVASPLTDIATWWMARELAGITVLLTRLAVSPVLSNRPAPHLRPQRSRASSVA</sequence>
<accession>A0ABR9DLN9</accession>
<feature type="region of interest" description="Disordered" evidence="1">
    <location>
        <begin position="1"/>
        <end position="25"/>
    </location>
</feature>
<gene>
    <name evidence="2" type="ORF">IGS67_00930</name>
</gene>
<protein>
    <recommendedName>
        <fullName evidence="4">DUF3806 domain-containing protein</fullName>
    </recommendedName>
</protein>
<evidence type="ECO:0008006" key="4">
    <source>
        <dbReference type="Google" id="ProtNLM"/>
    </source>
</evidence>
<organism evidence="2 3">
    <name type="scientific">Flavimobilis rhizosphaerae</name>
    <dbReference type="NCBI Taxonomy" id="2775421"/>
    <lineage>
        <taxon>Bacteria</taxon>
        <taxon>Bacillati</taxon>
        <taxon>Actinomycetota</taxon>
        <taxon>Actinomycetes</taxon>
        <taxon>Micrococcales</taxon>
        <taxon>Jonesiaceae</taxon>
        <taxon>Flavimobilis</taxon>
    </lineage>
</organism>
<dbReference type="RefSeq" id="WP_192276900.1">
    <property type="nucleotide sequence ID" value="NZ_JACZDF010000001.1"/>
</dbReference>
<evidence type="ECO:0000313" key="3">
    <source>
        <dbReference type="Proteomes" id="UP000642107"/>
    </source>
</evidence>
<keyword evidence="3" id="KW-1185">Reference proteome</keyword>
<evidence type="ECO:0000256" key="1">
    <source>
        <dbReference type="SAM" id="MobiDB-lite"/>
    </source>
</evidence>
<comment type="caution">
    <text evidence="2">The sequence shown here is derived from an EMBL/GenBank/DDBJ whole genome shotgun (WGS) entry which is preliminary data.</text>
</comment>
<dbReference type="Proteomes" id="UP000642107">
    <property type="component" value="Unassembled WGS sequence"/>
</dbReference>
<reference evidence="2 3" key="1">
    <citation type="submission" date="2020-09" db="EMBL/GenBank/DDBJ databases">
        <title>Flavimobilis rhizosphaerae sp. nov., isolated from rhizosphere soil of Spartina alterniflora.</title>
        <authorList>
            <person name="Hanqin C."/>
        </authorList>
    </citation>
    <scope>NUCLEOTIDE SEQUENCE [LARGE SCALE GENOMIC DNA]</scope>
    <source>
        <strain evidence="2 3">GY 10621</strain>
    </source>
</reference>